<dbReference type="Gene3D" id="3.40.50.720">
    <property type="entry name" value="NAD(P)-binding Rossmann-like Domain"/>
    <property type="match status" value="1"/>
</dbReference>
<dbReference type="InterPro" id="IPR016040">
    <property type="entry name" value="NAD(P)-bd_dom"/>
</dbReference>
<dbReference type="InterPro" id="IPR036291">
    <property type="entry name" value="NAD(P)-bd_dom_sf"/>
</dbReference>
<dbReference type="PANTHER" id="PTHR47129">
    <property type="entry name" value="QUINONE OXIDOREDUCTASE 2"/>
    <property type="match status" value="1"/>
</dbReference>
<proteinExistence type="predicted"/>
<dbReference type="CDD" id="cd05269">
    <property type="entry name" value="TMR_SDR_a"/>
    <property type="match status" value="1"/>
</dbReference>
<dbReference type="SUPFAM" id="SSF51735">
    <property type="entry name" value="NAD(P)-binding Rossmann-fold domains"/>
    <property type="match status" value="1"/>
</dbReference>
<evidence type="ECO:0000313" key="3">
    <source>
        <dbReference type="Proteomes" id="UP000238164"/>
    </source>
</evidence>
<dbReference type="AlphaFoldDB" id="A0A2N9JIC2"/>
<dbReference type="EMBL" id="LT985188">
    <property type="protein sequence ID" value="SPD87824.1"/>
    <property type="molecule type" value="Genomic_DNA"/>
</dbReference>
<dbReference type="PANTHER" id="PTHR47129:SF1">
    <property type="entry name" value="NMRA-LIKE DOMAIN-CONTAINING PROTEIN"/>
    <property type="match status" value="1"/>
</dbReference>
<dbReference type="Pfam" id="PF13460">
    <property type="entry name" value="NAD_binding_10"/>
    <property type="match status" value="1"/>
</dbReference>
<keyword evidence="3" id="KW-1185">Reference proteome</keyword>
<dbReference type="InterPro" id="IPR052718">
    <property type="entry name" value="NmrA-type_oxidoreductase"/>
</dbReference>
<protein>
    <submittedName>
        <fullName evidence="2">Nucleoside-diphosphate sugar epimerase</fullName>
    </submittedName>
</protein>
<organism evidence="2 3">
    <name type="scientific">Micropruina glycogenica</name>
    <dbReference type="NCBI Taxonomy" id="75385"/>
    <lineage>
        <taxon>Bacteria</taxon>
        <taxon>Bacillati</taxon>
        <taxon>Actinomycetota</taxon>
        <taxon>Actinomycetes</taxon>
        <taxon>Propionibacteriales</taxon>
        <taxon>Nocardioidaceae</taxon>
        <taxon>Micropruina</taxon>
    </lineage>
</organism>
<gene>
    <name evidence="2" type="ORF">MPLG2_2794</name>
</gene>
<dbReference type="Proteomes" id="UP000238164">
    <property type="component" value="Chromosome 1"/>
</dbReference>
<name>A0A2N9JIC2_9ACTN</name>
<evidence type="ECO:0000313" key="2">
    <source>
        <dbReference type="EMBL" id="SPD87824.1"/>
    </source>
</evidence>
<dbReference type="KEGG" id="mgg:MPLG2_2794"/>
<evidence type="ECO:0000259" key="1">
    <source>
        <dbReference type="Pfam" id="PF13460"/>
    </source>
</evidence>
<accession>A0A2N9JIC2</accession>
<dbReference type="Gene3D" id="3.90.25.10">
    <property type="entry name" value="UDP-galactose 4-epimerase, domain 1"/>
    <property type="match status" value="1"/>
</dbReference>
<reference evidence="2 3" key="1">
    <citation type="submission" date="2018-02" db="EMBL/GenBank/DDBJ databases">
        <authorList>
            <person name="Cohen D.B."/>
            <person name="Kent A.D."/>
        </authorList>
    </citation>
    <scope>NUCLEOTIDE SEQUENCE [LARGE SCALE GENOMIC DNA]</scope>
    <source>
        <strain evidence="2">1</strain>
    </source>
</reference>
<feature type="domain" description="NAD(P)-binding" evidence="1">
    <location>
        <begin position="19"/>
        <end position="192"/>
    </location>
</feature>
<sequence>MADWLGGGSMKPMTLGITGATGRLGGRIATRLATAGVEQRLLVRDPSRAPDLPGARVVQASYVDTPQVRAALSGVTTLLMVSASESADRVAQHRAFIDAAAAAGVRQVVYISFYGAAPDCTFTLGRDHHATEQHLLASGLACTFLRDNLYADFLPALAGPDDVIRGPAGDGRVAAVAQRDIADAATAVLLDPTAHVGDTYDLTGPEALSLAEVAALLSEAEGRPVSYYDETIDEAYASRASYGAPDWQVDAWVSTYTAIASGELAGVTGDVERLTGHPATSFADLLSAGDAAY</sequence>